<dbReference type="AlphaFoldDB" id="A0A4S4EV39"/>
<comment type="caution">
    <text evidence="1">The sequence shown here is derived from an EMBL/GenBank/DDBJ whole genome shotgun (WGS) entry which is preliminary data.</text>
</comment>
<gene>
    <name evidence="1" type="ORF">TEA_016255</name>
</gene>
<evidence type="ECO:0000313" key="1">
    <source>
        <dbReference type="EMBL" id="THG20818.1"/>
    </source>
</evidence>
<accession>A0A4S4EV39</accession>
<protein>
    <submittedName>
        <fullName evidence="1">Uncharacterized protein</fullName>
    </submittedName>
</protein>
<reference evidence="1 2" key="1">
    <citation type="journal article" date="2018" name="Proc. Natl. Acad. Sci. U.S.A.">
        <title>Draft genome sequence of Camellia sinensis var. sinensis provides insights into the evolution of the tea genome and tea quality.</title>
        <authorList>
            <person name="Wei C."/>
            <person name="Yang H."/>
            <person name="Wang S."/>
            <person name="Zhao J."/>
            <person name="Liu C."/>
            <person name="Gao L."/>
            <person name="Xia E."/>
            <person name="Lu Y."/>
            <person name="Tai Y."/>
            <person name="She G."/>
            <person name="Sun J."/>
            <person name="Cao H."/>
            <person name="Tong W."/>
            <person name="Gao Q."/>
            <person name="Li Y."/>
            <person name="Deng W."/>
            <person name="Jiang X."/>
            <person name="Wang W."/>
            <person name="Chen Q."/>
            <person name="Zhang S."/>
            <person name="Li H."/>
            <person name="Wu J."/>
            <person name="Wang P."/>
            <person name="Li P."/>
            <person name="Shi C."/>
            <person name="Zheng F."/>
            <person name="Jian J."/>
            <person name="Huang B."/>
            <person name="Shan D."/>
            <person name="Shi M."/>
            <person name="Fang C."/>
            <person name="Yue Y."/>
            <person name="Li F."/>
            <person name="Li D."/>
            <person name="Wei S."/>
            <person name="Han B."/>
            <person name="Jiang C."/>
            <person name="Yin Y."/>
            <person name="Xia T."/>
            <person name="Zhang Z."/>
            <person name="Bennetzen J.L."/>
            <person name="Zhao S."/>
            <person name="Wan X."/>
        </authorList>
    </citation>
    <scope>NUCLEOTIDE SEQUENCE [LARGE SCALE GENOMIC DNA]</scope>
    <source>
        <strain evidence="2">cv. Shuchazao</strain>
        <tissue evidence="1">Leaf</tissue>
    </source>
</reference>
<evidence type="ECO:0000313" key="2">
    <source>
        <dbReference type="Proteomes" id="UP000306102"/>
    </source>
</evidence>
<name>A0A4S4EV39_CAMSN</name>
<keyword evidence="2" id="KW-1185">Reference proteome</keyword>
<sequence length="177" mass="19948">MSSFLPLALLRRRLHSLERRCLNDAAPSSLAQLIASRANHVLLSGRCPLSSYCPLPISLLNLPSSARLDLVIPIFCEFWFLNAKDRLQSEKYRENSAKFCQNIVPNLGLSVTLDVPGEKKYHFQPRLFGKTRNAATLVAPAIAAGLGDTYIGHSRPCDRSKWICYSYSCNRYRNCCR</sequence>
<organism evidence="1 2">
    <name type="scientific">Camellia sinensis var. sinensis</name>
    <name type="common">China tea</name>
    <dbReference type="NCBI Taxonomy" id="542762"/>
    <lineage>
        <taxon>Eukaryota</taxon>
        <taxon>Viridiplantae</taxon>
        <taxon>Streptophyta</taxon>
        <taxon>Embryophyta</taxon>
        <taxon>Tracheophyta</taxon>
        <taxon>Spermatophyta</taxon>
        <taxon>Magnoliopsida</taxon>
        <taxon>eudicotyledons</taxon>
        <taxon>Gunneridae</taxon>
        <taxon>Pentapetalae</taxon>
        <taxon>asterids</taxon>
        <taxon>Ericales</taxon>
        <taxon>Theaceae</taxon>
        <taxon>Camellia</taxon>
    </lineage>
</organism>
<dbReference type="Proteomes" id="UP000306102">
    <property type="component" value="Unassembled WGS sequence"/>
</dbReference>
<proteinExistence type="predicted"/>
<dbReference type="EMBL" id="SDRB02001724">
    <property type="protein sequence ID" value="THG20818.1"/>
    <property type="molecule type" value="Genomic_DNA"/>
</dbReference>